<name>A0A5B2VLV2_9BACT</name>
<dbReference type="EMBL" id="VUOC01000004">
    <property type="protein sequence ID" value="KAA2239189.1"/>
    <property type="molecule type" value="Genomic_DNA"/>
</dbReference>
<evidence type="ECO:0000313" key="3">
    <source>
        <dbReference type="EMBL" id="KAA2239189.1"/>
    </source>
</evidence>
<dbReference type="InterPro" id="IPR001296">
    <property type="entry name" value="Glyco_trans_1"/>
</dbReference>
<dbReference type="SUPFAM" id="SSF53756">
    <property type="entry name" value="UDP-Glycosyltransferase/glycogen phosphorylase"/>
    <property type="match status" value="1"/>
</dbReference>
<keyword evidence="1 3" id="KW-0808">Transferase</keyword>
<dbReference type="PANTHER" id="PTHR46401:SF2">
    <property type="entry name" value="GLYCOSYLTRANSFERASE WBBK-RELATED"/>
    <property type="match status" value="1"/>
</dbReference>
<sequence>MILGIDCSNIRAGGGITHISNILRYAEPARYGFEKVVVWGGAQLQQLPDLPWIDKQLVPEMNGPAFKVQLWKMNHFNKALRRHGVDVLLAPGGTYAGRFRPYVSMSQNMLVFEKQERDRFPFSLNKLRYLALNVLQTRSFSHAQGIIFISRYARDYILHSVPQLKEKQHTVIYHGVSARFQQAPRAQRPVAAFSAQQPFKILYVSIINYYKHQLVLMDAVEQLHRKGYHISLELVGPLNPALEKAFREKLQQLGHCVKYAGKIGYEQINATYQQADLFVFASTCENMPNILVEAMSAGLPILSSSYGPMPEILQEAGDYFDPTNVADTTRQLEALLLDQQRREHIAQAAFEKAKQFSWESASNETLSFLHGIARHN</sequence>
<evidence type="ECO:0000259" key="2">
    <source>
        <dbReference type="Pfam" id="PF00534"/>
    </source>
</evidence>
<accession>A0A5B2VLV2</accession>
<keyword evidence="4" id="KW-1185">Reference proteome</keyword>
<comment type="caution">
    <text evidence="3">The sequence shown here is derived from an EMBL/GenBank/DDBJ whole genome shotgun (WGS) entry which is preliminary data.</text>
</comment>
<dbReference type="Gene3D" id="3.40.50.2000">
    <property type="entry name" value="Glycogen Phosphorylase B"/>
    <property type="match status" value="2"/>
</dbReference>
<dbReference type="GO" id="GO:0009103">
    <property type="term" value="P:lipopolysaccharide biosynthetic process"/>
    <property type="evidence" value="ECO:0007669"/>
    <property type="project" value="TreeGrafter"/>
</dbReference>
<reference evidence="3 4" key="2">
    <citation type="submission" date="2019-09" db="EMBL/GenBank/DDBJ databases">
        <authorList>
            <person name="Jin C."/>
        </authorList>
    </citation>
    <scope>NUCLEOTIDE SEQUENCE [LARGE SCALE GENOMIC DNA]</scope>
    <source>
        <strain evidence="3 4">BN140078</strain>
    </source>
</reference>
<reference evidence="3 4" key="1">
    <citation type="submission" date="2019-09" db="EMBL/GenBank/DDBJ databases">
        <title>Chitinophaga ginsengihumi sp. nov., isolated from soil of ginseng rhizosphere.</title>
        <authorList>
            <person name="Lee J."/>
        </authorList>
    </citation>
    <scope>NUCLEOTIDE SEQUENCE [LARGE SCALE GENOMIC DNA]</scope>
    <source>
        <strain evidence="3 4">BN140078</strain>
    </source>
</reference>
<gene>
    <name evidence="3" type="ORF">F0L74_23575</name>
</gene>
<dbReference type="GO" id="GO:0016757">
    <property type="term" value="F:glycosyltransferase activity"/>
    <property type="evidence" value="ECO:0007669"/>
    <property type="project" value="InterPro"/>
</dbReference>
<feature type="domain" description="Glycosyl transferase family 1" evidence="2">
    <location>
        <begin position="195"/>
        <end position="350"/>
    </location>
</feature>
<organism evidence="3 4">
    <name type="scientific">Chitinophaga agrisoli</name>
    <dbReference type="NCBI Taxonomy" id="2607653"/>
    <lineage>
        <taxon>Bacteria</taxon>
        <taxon>Pseudomonadati</taxon>
        <taxon>Bacteroidota</taxon>
        <taxon>Chitinophagia</taxon>
        <taxon>Chitinophagales</taxon>
        <taxon>Chitinophagaceae</taxon>
        <taxon>Chitinophaga</taxon>
    </lineage>
</organism>
<dbReference type="PANTHER" id="PTHR46401">
    <property type="entry name" value="GLYCOSYLTRANSFERASE WBBK-RELATED"/>
    <property type="match status" value="1"/>
</dbReference>
<dbReference type="RefSeq" id="WP_149840368.1">
    <property type="nucleotide sequence ID" value="NZ_VUOC01000004.1"/>
</dbReference>
<evidence type="ECO:0000313" key="4">
    <source>
        <dbReference type="Proteomes" id="UP000324611"/>
    </source>
</evidence>
<protein>
    <submittedName>
        <fullName evidence="3">Glycosyltransferase family 4 protein</fullName>
    </submittedName>
</protein>
<dbReference type="AlphaFoldDB" id="A0A5B2VLV2"/>
<evidence type="ECO:0000256" key="1">
    <source>
        <dbReference type="ARBA" id="ARBA00022679"/>
    </source>
</evidence>
<dbReference type="Pfam" id="PF00534">
    <property type="entry name" value="Glycos_transf_1"/>
    <property type="match status" value="1"/>
</dbReference>
<dbReference type="CDD" id="cd03809">
    <property type="entry name" value="GT4_MtfB-like"/>
    <property type="match status" value="1"/>
</dbReference>
<dbReference type="Proteomes" id="UP000324611">
    <property type="component" value="Unassembled WGS sequence"/>
</dbReference>
<proteinExistence type="predicted"/>